<sequence length="297" mass="32976">MAHRRTFSARFPDMRHVSLDSPPLTPFPNIAGFPMSRKPRAYWLRTTFLALFVFLAVSVYVLLLSQPALRPISFLDTSRPQADATPQGARWSPDAFRAALKYRKPTAATPDVHSRPQIALNETQELAAVSSFIASLPQNMIPSTVDPLRPIDPQLILDFDTRGPHAEEELQAVIQDVWTRNPVMLYSKTSATLTWTSDVAQVHSPVSREVKQVLANMYLRPAPTIVDVDERPDEDVLTRLLYRLTSTSELPILLVAGRTVGAPKEIKYLASTGDLQKAITDAGAVVDGARKKKAKKL</sequence>
<dbReference type="Proteomes" id="UP000292082">
    <property type="component" value="Unassembled WGS sequence"/>
</dbReference>
<dbReference type="GO" id="GO:0015038">
    <property type="term" value="F:glutathione disulfide oxidoreductase activity"/>
    <property type="evidence" value="ECO:0007669"/>
    <property type="project" value="TreeGrafter"/>
</dbReference>
<dbReference type="Gene3D" id="3.40.30.10">
    <property type="entry name" value="Glutaredoxin"/>
    <property type="match status" value="1"/>
</dbReference>
<protein>
    <submittedName>
        <fullName evidence="2">Uncharacterized protein</fullName>
    </submittedName>
</protein>
<dbReference type="GO" id="GO:0005796">
    <property type="term" value="C:Golgi lumen"/>
    <property type="evidence" value="ECO:0007669"/>
    <property type="project" value="TreeGrafter"/>
</dbReference>
<dbReference type="EMBL" id="ML145097">
    <property type="protein sequence ID" value="TBU61735.1"/>
    <property type="molecule type" value="Genomic_DNA"/>
</dbReference>
<keyword evidence="1" id="KW-0472">Membrane</keyword>
<dbReference type="PANTHER" id="PTHR45694:SF5">
    <property type="entry name" value="GLUTAREDOXIN 2"/>
    <property type="match status" value="1"/>
</dbReference>
<dbReference type="GO" id="GO:0000324">
    <property type="term" value="C:fungal-type vacuole"/>
    <property type="evidence" value="ECO:0007669"/>
    <property type="project" value="TreeGrafter"/>
</dbReference>
<feature type="transmembrane region" description="Helical" evidence="1">
    <location>
        <begin position="42"/>
        <end position="63"/>
    </location>
</feature>
<dbReference type="AlphaFoldDB" id="A0A4Q9Q3J6"/>
<dbReference type="GO" id="GO:0005801">
    <property type="term" value="C:cis-Golgi network"/>
    <property type="evidence" value="ECO:0007669"/>
    <property type="project" value="TreeGrafter"/>
</dbReference>
<dbReference type="PANTHER" id="PTHR45694">
    <property type="entry name" value="GLUTAREDOXIN 2"/>
    <property type="match status" value="1"/>
</dbReference>
<proteinExistence type="predicted"/>
<dbReference type="GO" id="GO:0034599">
    <property type="term" value="P:cellular response to oxidative stress"/>
    <property type="evidence" value="ECO:0007669"/>
    <property type="project" value="TreeGrafter"/>
</dbReference>
<evidence type="ECO:0000256" key="1">
    <source>
        <dbReference type="SAM" id="Phobius"/>
    </source>
</evidence>
<name>A0A4Q9Q3J6_9APHY</name>
<reference evidence="2 3" key="1">
    <citation type="submission" date="2019-01" db="EMBL/GenBank/DDBJ databases">
        <title>Draft genome sequences of three monokaryotic isolates of the white-rot basidiomycete fungus Dichomitus squalens.</title>
        <authorList>
            <consortium name="DOE Joint Genome Institute"/>
            <person name="Lopez S.C."/>
            <person name="Andreopoulos B."/>
            <person name="Pangilinan J."/>
            <person name="Lipzen A."/>
            <person name="Riley R."/>
            <person name="Ahrendt S."/>
            <person name="Ng V."/>
            <person name="Barry K."/>
            <person name="Daum C."/>
            <person name="Grigoriev I.V."/>
            <person name="Hilden K.S."/>
            <person name="Makela M.R."/>
            <person name="de Vries R.P."/>
        </authorList>
    </citation>
    <scope>NUCLEOTIDE SEQUENCE [LARGE SCALE GENOMIC DNA]</scope>
    <source>
        <strain evidence="2 3">CBS 464.89</strain>
    </source>
</reference>
<keyword evidence="1" id="KW-1133">Transmembrane helix</keyword>
<dbReference type="PROSITE" id="PS51354">
    <property type="entry name" value="GLUTAREDOXIN_2"/>
    <property type="match status" value="1"/>
</dbReference>
<evidence type="ECO:0000313" key="3">
    <source>
        <dbReference type="Proteomes" id="UP000292082"/>
    </source>
</evidence>
<keyword evidence="1" id="KW-0812">Transmembrane</keyword>
<gene>
    <name evidence="2" type="ORF">BD310DRAFT_975030</name>
</gene>
<accession>A0A4Q9Q3J6</accession>
<evidence type="ECO:0000313" key="2">
    <source>
        <dbReference type="EMBL" id="TBU61735.1"/>
    </source>
</evidence>
<dbReference type="STRING" id="114155.A0A4Q9Q3J6"/>
<organism evidence="2 3">
    <name type="scientific">Dichomitus squalens</name>
    <dbReference type="NCBI Taxonomy" id="114155"/>
    <lineage>
        <taxon>Eukaryota</taxon>
        <taxon>Fungi</taxon>
        <taxon>Dikarya</taxon>
        <taxon>Basidiomycota</taxon>
        <taxon>Agaricomycotina</taxon>
        <taxon>Agaricomycetes</taxon>
        <taxon>Polyporales</taxon>
        <taxon>Polyporaceae</taxon>
        <taxon>Dichomitus</taxon>
    </lineage>
</organism>
<dbReference type="SUPFAM" id="SSF52833">
    <property type="entry name" value="Thioredoxin-like"/>
    <property type="match status" value="1"/>
</dbReference>
<keyword evidence="3" id="KW-1185">Reference proteome</keyword>
<dbReference type="InterPro" id="IPR036249">
    <property type="entry name" value="Thioredoxin-like_sf"/>
</dbReference>